<evidence type="ECO:0000256" key="1">
    <source>
        <dbReference type="ARBA" id="ARBA00001933"/>
    </source>
</evidence>
<dbReference type="Gene3D" id="3.20.20.10">
    <property type="entry name" value="Alanine racemase"/>
    <property type="match status" value="1"/>
</dbReference>
<dbReference type="PANTHER" id="PTHR11482:SF6">
    <property type="entry name" value="ORNITHINE DECARBOXYLASE 1-RELATED"/>
    <property type="match status" value="1"/>
</dbReference>
<dbReference type="AlphaFoldDB" id="A0A8B6BQT0"/>
<feature type="compositionally biased region" description="Basic and acidic residues" evidence="5">
    <location>
        <begin position="228"/>
        <end position="242"/>
    </location>
</feature>
<evidence type="ECO:0000313" key="7">
    <source>
        <dbReference type="EMBL" id="VDH94253.1"/>
    </source>
</evidence>
<feature type="region of interest" description="Disordered" evidence="5">
    <location>
        <begin position="217"/>
        <end position="243"/>
    </location>
</feature>
<evidence type="ECO:0000256" key="3">
    <source>
        <dbReference type="ARBA" id="ARBA00022898"/>
    </source>
</evidence>
<dbReference type="GO" id="GO:0004586">
    <property type="term" value="F:ornithine decarboxylase activity"/>
    <property type="evidence" value="ECO:0007669"/>
    <property type="project" value="UniProtKB-EC"/>
</dbReference>
<feature type="domain" description="Orn/DAP/Arg decarboxylase 2 N-terminal" evidence="6">
    <location>
        <begin position="273"/>
        <end position="358"/>
    </location>
</feature>
<comment type="cofactor">
    <cofactor evidence="1">
        <name>pyridoxal 5'-phosphate</name>
        <dbReference type="ChEBI" id="CHEBI:597326"/>
    </cofactor>
</comment>
<dbReference type="PROSITE" id="PS00879">
    <property type="entry name" value="ODR_DC_2_2"/>
    <property type="match status" value="1"/>
</dbReference>
<gene>
    <name evidence="7" type="ORF">MGAL_10B087584</name>
</gene>
<evidence type="ECO:0000313" key="8">
    <source>
        <dbReference type="Proteomes" id="UP000596742"/>
    </source>
</evidence>
<evidence type="ECO:0000259" key="6">
    <source>
        <dbReference type="Pfam" id="PF02784"/>
    </source>
</evidence>
<dbReference type="SUPFAM" id="SSF51419">
    <property type="entry name" value="PLP-binding barrel"/>
    <property type="match status" value="1"/>
</dbReference>
<dbReference type="PRINTS" id="PR01179">
    <property type="entry name" value="ODADCRBXLASE"/>
</dbReference>
<dbReference type="InterPro" id="IPR009006">
    <property type="entry name" value="Ala_racemase/Decarboxylase_C"/>
</dbReference>
<evidence type="ECO:0000256" key="5">
    <source>
        <dbReference type="SAM" id="MobiDB-lite"/>
    </source>
</evidence>
<dbReference type="InterPro" id="IPR022644">
    <property type="entry name" value="De-COase2_N"/>
</dbReference>
<dbReference type="InterPro" id="IPR029066">
    <property type="entry name" value="PLP-binding_barrel"/>
</dbReference>
<dbReference type="InterPro" id="IPR002433">
    <property type="entry name" value="Orn_de-COase"/>
</dbReference>
<evidence type="ECO:0000256" key="4">
    <source>
        <dbReference type="ARBA" id="ARBA00023239"/>
    </source>
</evidence>
<dbReference type="PRINTS" id="PR01182">
    <property type="entry name" value="ORNDCRBXLASE"/>
</dbReference>
<dbReference type="Gene3D" id="2.40.37.10">
    <property type="entry name" value="Lyase, Ornithine Decarboxylase, Chain A, domain 1"/>
    <property type="match status" value="1"/>
</dbReference>
<dbReference type="EMBL" id="UYJE01000560">
    <property type="protein sequence ID" value="VDH94253.1"/>
    <property type="molecule type" value="Genomic_DNA"/>
</dbReference>
<dbReference type="SUPFAM" id="SSF50621">
    <property type="entry name" value="Alanine racemase C-terminal domain-like"/>
    <property type="match status" value="1"/>
</dbReference>
<comment type="caution">
    <text evidence="7">The sequence shown here is derived from an EMBL/GenBank/DDBJ whole genome shotgun (WGS) entry which is preliminary data.</text>
</comment>
<dbReference type="Pfam" id="PF02784">
    <property type="entry name" value="Orn_Arg_deC_N"/>
    <property type="match status" value="1"/>
</dbReference>
<dbReference type="Proteomes" id="UP000596742">
    <property type="component" value="Unassembled WGS sequence"/>
</dbReference>
<keyword evidence="8" id="KW-1185">Reference proteome</keyword>
<dbReference type="FunFam" id="2.40.37.10:FF:000005">
    <property type="entry name" value="Ornithine decarboxylase"/>
    <property type="match status" value="1"/>
</dbReference>
<protein>
    <submittedName>
        <fullName evidence="7">Ornithine decarboxylase</fullName>
        <ecNumber evidence="7">4.1.1.17</ecNumber>
    </submittedName>
</protein>
<organism evidence="7 8">
    <name type="scientific">Mytilus galloprovincialis</name>
    <name type="common">Mediterranean mussel</name>
    <dbReference type="NCBI Taxonomy" id="29158"/>
    <lineage>
        <taxon>Eukaryota</taxon>
        <taxon>Metazoa</taxon>
        <taxon>Spiralia</taxon>
        <taxon>Lophotrochozoa</taxon>
        <taxon>Mollusca</taxon>
        <taxon>Bivalvia</taxon>
        <taxon>Autobranchia</taxon>
        <taxon>Pteriomorphia</taxon>
        <taxon>Mytilida</taxon>
        <taxon>Mytiloidea</taxon>
        <taxon>Mytilidae</taxon>
        <taxon>Mytilinae</taxon>
        <taxon>Mytilus</taxon>
    </lineage>
</organism>
<feature type="region of interest" description="Disordered" evidence="5">
    <location>
        <begin position="165"/>
        <end position="203"/>
    </location>
</feature>
<dbReference type="InterPro" id="IPR000183">
    <property type="entry name" value="Orn/DAP/Arg_de-COase"/>
</dbReference>
<evidence type="ECO:0000256" key="2">
    <source>
        <dbReference type="ARBA" id="ARBA00008872"/>
    </source>
</evidence>
<comment type="similarity">
    <text evidence="2">Belongs to the Orn/Lys/Arg decarboxylase class-II family.</text>
</comment>
<dbReference type="GO" id="GO:0005737">
    <property type="term" value="C:cytoplasm"/>
    <property type="evidence" value="ECO:0007669"/>
    <property type="project" value="TreeGrafter"/>
</dbReference>
<dbReference type="OrthoDB" id="5034579at2759"/>
<accession>A0A8B6BQT0</accession>
<dbReference type="EC" id="4.1.1.17" evidence="7"/>
<name>A0A8B6BQT0_MYTGA</name>
<sequence length="545" mass="60359">MGVCSCPDVVYEDQLYLDSQSGTAHLDKFTHNLLVKCSVEMLETLLTTLIREMQNDNTEGRKAEAKTVARRFVRSVARIFVVISIEMSPDANKKKSSTSKSCEALVRCKKAFQALINIAIEELCEIGNSLIAPVRMGVTRPTAPFSLVSGNIEAVQGSEEIFNVDPLPARTSSSDTGTGSSYISHSSVLPSHQSSRDPVERDDDEIMQADVEEVEVVDGLERDDDGSDIDHNEDHQSEHSDQDQVMVTMKKGTESQSGFVKSFYHVRNSGLNNFHVGSGCQEAEAYDAAIQQARDVFDMGLSMGFDMDLLDIGGGFPGHECEGVSFEEIAEVVNVALDKYFPGDDVRFIAEPGRFYVASAFTISTNIIAKRIVARDQRGKNAEPVDFPTADEEPAMMYYVNDGVYGSFNCLLYDHAAVVPSLLKNMILHAYTSSIWGPTCDGLDCIIPECKLPELRSGDWIYFRDMGAYTLASASTFNGMPAPNQYFVCQMDLWEEVYPNSEMDEKPVEKMIPVMKSGHYPFETLKFNQNVLPEGITVGDYDVDM</sequence>
<keyword evidence="4 7" id="KW-0456">Lyase</keyword>
<feature type="compositionally biased region" description="Acidic residues" evidence="5">
    <location>
        <begin position="217"/>
        <end position="227"/>
    </location>
</feature>
<dbReference type="GO" id="GO:0033387">
    <property type="term" value="P:putrescine biosynthetic process from arginine, via ornithine"/>
    <property type="evidence" value="ECO:0007669"/>
    <property type="project" value="TreeGrafter"/>
</dbReference>
<dbReference type="InterPro" id="IPR022657">
    <property type="entry name" value="De-COase2_CS"/>
</dbReference>
<reference evidence="7" key="1">
    <citation type="submission" date="2018-11" db="EMBL/GenBank/DDBJ databases">
        <authorList>
            <person name="Alioto T."/>
            <person name="Alioto T."/>
        </authorList>
    </citation>
    <scope>NUCLEOTIDE SEQUENCE</scope>
</reference>
<keyword evidence="3" id="KW-0663">Pyridoxal phosphate</keyword>
<dbReference type="PANTHER" id="PTHR11482">
    <property type="entry name" value="ARGININE/DIAMINOPIMELATE/ORNITHINE DECARBOXYLASE"/>
    <property type="match status" value="1"/>
</dbReference>
<feature type="compositionally biased region" description="Low complexity" evidence="5">
    <location>
        <begin position="171"/>
        <end position="193"/>
    </location>
</feature>
<proteinExistence type="inferred from homology"/>